<keyword evidence="6" id="KW-1185">Reference proteome</keyword>
<gene>
    <name evidence="5" type="ORF">Poly51_19720</name>
</gene>
<evidence type="ECO:0000256" key="1">
    <source>
        <dbReference type="ARBA" id="ARBA00022574"/>
    </source>
</evidence>
<name>A0A5C6FGG6_9BACT</name>
<feature type="region of interest" description="Disordered" evidence="3">
    <location>
        <begin position="321"/>
        <end position="345"/>
    </location>
</feature>
<accession>A0A5C6FGG6</accession>
<keyword evidence="1" id="KW-0853">WD repeat</keyword>
<reference evidence="5 6" key="1">
    <citation type="submission" date="2019-02" db="EMBL/GenBank/DDBJ databases">
        <title>Deep-cultivation of Planctomycetes and their phenomic and genomic characterization uncovers novel biology.</title>
        <authorList>
            <person name="Wiegand S."/>
            <person name="Jogler M."/>
            <person name="Boedeker C."/>
            <person name="Pinto D."/>
            <person name="Vollmers J."/>
            <person name="Rivas-Marin E."/>
            <person name="Kohn T."/>
            <person name="Peeters S.H."/>
            <person name="Heuer A."/>
            <person name="Rast P."/>
            <person name="Oberbeckmann S."/>
            <person name="Bunk B."/>
            <person name="Jeske O."/>
            <person name="Meyerdierks A."/>
            <person name="Storesund J.E."/>
            <person name="Kallscheuer N."/>
            <person name="Luecker S."/>
            <person name="Lage O.M."/>
            <person name="Pohl T."/>
            <person name="Merkel B.J."/>
            <person name="Hornburger P."/>
            <person name="Mueller R.-W."/>
            <person name="Bruemmer F."/>
            <person name="Labrenz M."/>
            <person name="Spormann A.M."/>
            <person name="Op Den Camp H."/>
            <person name="Overmann J."/>
            <person name="Amann R."/>
            <person name="Jetten M.S.M."/>
            <person name="Mascher T."/>
            <person name="Medema M.H."/>
            <person name="Devos D.P."/>
            <person name="Kaster A.-K."/>
            <person name="Ovreas L."/>
            <person name="Rohde M."/>
            <person name="Galperin M.Y."/>
            <person name="Jogler C."/>
        </authorList>
    </citation>
    <scope>NUCLEOTIDE SEQUENCE [LARGE SCALE GENOMIC DNA]</scope>
    <source>
        <strain evidence="5 6">Poly51</strain>
    </source>
</reference>
<evidence type="ECO:0000313" key="5">
    <source>
        <dbReference type="EMBL" id="TWU59186.1"/>
    </source>
</evidence>
<dbReference type="Pfam" id="PF00400">
    <property type="entry name" value="WD40"/>
    <property type="match status" value="1"/>
</dbReference>
<feature type="signal peptide" evidence="4">
    <location>
        <begin position="1"/>
        <end position="19"/>
    </location>
</feature>
<keyword evidence="2" id="KW-0677">Repeat</keyword>
<dbReference type="Proteomes" id="UP000318288">
    <property type="component" value="Unassembled WGS sequence"/>
</dbReference>
<dbReference type="PANTHER" id="PTHR19848:SF8">
    <property type="entry name" value="F-BOX AND WD REPEAT DOMAIN CONTAINING 7"/>
    <property type="match status" value="1"/>
</dbReference>
<dbReference type="SMART" id="SM00320">
    <property type="entry name" value="WD40"/>
    <property type="match status" value="4"/>
</dbReference>
<feature type="chain" id="PRO_5022931358" evidence="4">
    <location>
        <begin position="20"/>
        <end position="345"/>
    </location>
</feature>
<organism evidence="5 6">
    <name type="scientific">Rubripirellula tenax</name>
    <dbReference type="NCBI Taxonomy" id="2528015"/>
    <lineage>
        <taxon>Bacteria</taxon>
        <taxon>Pseudomonadati</taxon>
        <taxon>Planctomycetota</taxon>
        <taxon>Planctomycetia</taxon>
        <taxon>Pirellulales</taxon>
        <taxon>Pirellulaceae</taxon>
        <taxon>Rubripirellula</taxon>
    </lineage>
</organism>
<evidence type="ECO:0000256" key="2">
    <source>
        <dbReference type="ARBA" id="ARBA00022737"/>
    </source>
</evidence>
<dbReference type="EMBL" id="SJPW01000002">
    <property type="protein sequence ID" value="TWU59186.1"/>
    <property type="molecule type" value="Genomic_DNA"/>
</dbReference>
<comment type="caution">
    <text evidence="5">The sequence shown here is derived from an EMBL/GenBank/DDBJ whole genome shotgun (WGS) entry which is preliminary data.</text>
</comment>
<feature type="compositionally biased region" description="Polar residues" evidence="3">
    <location>
        <begin position="321"/>
        <end position="335"/>
    </location>
</feature>
<dbReference type="OrthoDB" id="270242at2"/>
<evidence type="ECO:0000256" key="3">
    <source>
        <dbReference type="SAM" id="MobiDB-lite"/>
    </source>
</evidence>
<dbReference type="SUPFAM" id="SSF69322">
    <property type="entry name" value="Tricorn protease domain 2"/>
    <property type="match status" value="1"/>
</dbReference>
<sequence length="345" mass="36314" precursor="true">MTRSWMKQIVASMSAFALASMGVGSLARCEEVAAAPNVDSTWVTSIAKFGNEGKFAASTATGLLLRPADVVSFDASDPSKLTKLYTHPAAVWRLVVTDDGSTIASVDYRGNLMTMNRGESDAKLHEKAFERWCQALTITPDQKSLVAGNEAGKVFAWDLAEGKVRKSVELDGHAVTGLSVSPDGKQVAACDGGGHVHLLSWPELESVGKIEINAEPAWCIAFVNDGKQLLLGSGDRHLYRVDATDGAKAESVAEGSDWITQIAVSPGGQVVASEVGGKLHFPGASSDPMTAPSGVWSLAWNGDGQLLVGTRKSGVVTAGRSWNWTAPQPADSQPANAEPTAKTHD</sequence>
<dbReference type="AlphaFoldDB" id="A0A5C6FGG6"/>
<dbReference type="RefSeq" id="WP_146456621.1">
    <property type="nucleotide sequence ID" value="NZ_SJPW01000002.1"/>
</dbReference>
<dbReference type="Gene3D" id="2.130.10.10">
    <property type="entry name" value="YVTN repeat-like/Quinoprotein amine dehydrogenase"/>
    <property type="match status" value="1"/>
</dbReference>
<evidence type="ECO:0000256" key="4">
    <source>
        <dbReference type="SAM" id="SignalP"/>
    </source>
</evidence>
<dbReference type="InterPro" id="IPR001680">
    <property type="entry name" value="WD40_rpt"/>
</dbReference>
<dbReference type="PANTHER" id="PTHR19848">
    <property type="entry name" value="WD40 REPEAT PROTEIN"/>
    <property type="match status" value="1"/>
</dbReference>
<proteinExistence type="predicted"/>
<evidence type="ECO:0000313" key="6">
    <source>
        <dbReference type="Proteomes" id="UP000318288"/>
    </source>
</evidence>
<dbReference type="InterPro" id="IPR015943">
    <property type="entry name" value="WD40/YVTN_repeat-like_dom_sf"/>
</dbReference>
<protein>
    <submittedName>
        <fullName evidence="5">WD domain, G-beta repeat</fullName>
    </submittedName>
</protein>
<keyword evidence="4" id="KW-0732">Signal</keyword>